<reference key="2">
    <citation type="submission" date="2011-04" db="EMBL/GenBank/DDBJ databases">
        <title>Complete sequence of chromosome of Haliscomenobacter hydrossis DSM 1100.</title>
        <authorList>
            <consortium name="US DOE Joint Genome Institute (JGI-PGF)"/>
            <person name="Lucas S."/>
            <person name="Han J."/>
            <person name="Lapidus A."/>
            <person name="Bruce D."/>
            <person name="Goodwin L."/>
            <person name="Pitluck S."/>
            <person name="Peters L."/>
            <person name="Kyrpides N."/>
            <person name="Mavromatis K."/>
            <person name="Ivanova N."/>
            <person name="Ovchinnikova G."/>
            <person name="Pagani I."/>
            <person name="Daligault H."/>
            <person name="Detter J.C."/>
            <person name="Han C."/>
            <person name="Land M."/>
            <person name="Hauser L."/>
            <person name="Markowitz V."/>
            <person name="Cheng J.-F."/>
            <person name="Hugenholtz P."/>
            <person name="Woyke T."/>
            <person name="Wu D."/>
            <person name="Verbarg S."/>
            <person name="Frueling A."/>
            <person name="Brambilla E."/>
            <person name="Klenk H.-P."/>
            <person name="Eisen J.A."/>
        </authorList>
    </citation>
    <scope>NUCLEOTIDE SEQUENCE</scope>
    <source>
        <strain>DSM 1100</strain>
    </source>
</reference>
<gene>
    <name evidence="9" type="ordered locus">Halhy_3752</name>
</gene>
<dbReference type="InterPro" id="IPR017850">
    <property type="entry name" value="Alkaline_phosphatase_core_sf"/>
</dbReference>
<dbReference type="Gene3D" id="3.40.720.10">
    <property type="entry name" value="Alkaline Phosphatase, subunit A"/>
    <property type="match status" value="1"/>
</dbReference>
<evidence type="ECO:0000256" key="1">
    <source>
        <dbReference type="ARBA" id="ARBA00001913"/>
    </source>
</evidence>
<sequence>MKSVLSYIFFWSIACCMLAQTSKPNILVLFTDDHTYSAVGALGNKVVKTPNMDELVKNGTTFTRASCLGGKHGALCVVSRAGIMTGRYLNSLQGGADVIPPDQIMLPEQLKKQGYKTFATGKWHNDKASYTRAFDEADNIFLGGMHFPKEGGHEHANLYHFDPTGKYPQETQWSAEQFSSNMYADAAIAYLNQNKGGQQPFFAYVAFTSPHDPRTPPAPYDKMYDPNDIPLPKNYLPQHPFDNGEIRVRDEQLLPLPRTPEMVKKDLAAYYGMISEVDAQIGRIIQTLKANGQYDNTLIIFAGDNGLAVGSHGLVGKQSLYEHSMRIPLVMVGPNIPKNKKTDALCYLSDIFPTVCSYLNIEKPASSEGKNLLEAIHNPTTALRKTIYYKYRDIQLAVRTDDNWKLIKYNVNGVEHRQLFNLNKDPFETKNLADAKKYQSKLAEMTEVLKTEMTFYHDNLDLNKPNWGKAEKKGK</sequence>
<protein>
    <submittedName>
        <fullName evidence="9">Sulfatase</fullName>
    </submittedName>
</protein>
<accession>F4L117</accession>
<evidence type="ECO:0000256" key="5">
    <source>
        <dbReference type="ARBA" id="ARBA00022801"/>
    </source>
</evidence>
<keyword evidence="3" id="KW-0479">Metal-binding</keyword>
<dbReference type="InterPro" id="IPR050738">
    <property type="entry name" value="Sulfatase"/>
</dbReference>
<dbReference type="HOGENOM" id="CLU_006332_9_3_10"/>
<dbReference type="Proteomes" id="UP000008461">
    <property type="component" value="Chromosome"/>
</dbReference>
<dbReference type="PROSITE" id="PS51257">
    <property type="entry name" value="PROKAR_LIPOPROTEIN"/>
    <property type="match status" value="1"/>
</dbReference>
<evidence type="ECO:0000313" key="9">
    <source>
        <dbReference type="EMBL" id="AEE51604.1"/>
    </source>
</evidence>
<evidence type="ECO:0000256" key="6">
    <source>
        <dbReference type="ARBA" id="ARBA00022837"/>
    </source>
</evidence>
<proteinExistence type="inferred from homology"/>
<evidence type="ECO:0000256" key="2">
    <source>
        <dbReference type="ARBA" id="ARBA00008779"/>
    </source>
</evidence>
<feature type="domain" description="Sulfatase N-terminal" evidence="8">
    <location>
        <begin position="24"/>
        <end position="360"/>
    </location>
</feature>
<dbReference type="InterPro" id="IPR000917">
    <property type="entry name" value="Sulfatase_N"/>
</dbReference>
<dbReference type="RefSeq" id="WP_013766143.1">
    <property type="nucleotide sequence ID" value="NC_015510.1"/>
</dbReference>
<dbReference type="STRING" id="760192.Halhy_3752"/>
<dbReference type="PANTHER" id="PTHR42693">
    <property type="entry name" value="ARYLSULFATASE FAMILY MEMBER"/>
    <property type="match status" value="1"/>
</dbReference>
<organism evidence="9 10">
    <name type="scientific">Haliscomenobacter hydrossis (strain ATCC 27775 / DSM 1100 / LMG 10767 / O)</name>
    <dbReference type="NCBI Taxonomy" id="760192"/>
    <lineage>
        <taxon>Bacteria</taxon>
        <taxon>Pseudomonadati</taxon>
        <taxon>Bacteroidota</taxon>
        <taxon>Saprospiria</taxon>
        <taxon>Saprospirales</taxon>
        <taxon>Haliscomenobacteraceae</taxon>
        <taxon>Haliscomenobacter</taxon>
    </lineage>
</organism>
<keyword evidence="4 7" id="KW-0732">Signal</keyword>
<feature type="signal peptide" evidence="7">
    <location>
        <begin position="1"/>
        <end position="19"/>
    </location>
</feature>
<keyword evidence="6" id="KW-0106">Calcium</keyword>
<dbReference type="EMBL" id="CP002691">
    <property type="protein sequence ID" value="AEE51604.1"/>
    <property type="molecule type" value="Genomic_DNA"/>
</dbReference>
<evidence type="ECO:0000256" key="4">
    <source>
        <dbReference type="ARBA" id="ARBA00022729"/>
    </source>
</evidence>
<keyword evidence="10" id="KW-1185">Reference proteome</keyword>
<dbReference type="KEGG" id="hhy:Halhy_3752"/>
<comment type="similarity">
    <text evidence="2">Belongs to the sulfatase family.</text>
</comment>
<dbReference type="eggNOG" id="COG3119">
    <property type="taxonomic scope" value="Bacteria"/>
</dbReference>
<evidence type="ECO:0000259" key="8">
    <source>
        <dbReference type="Pfam" id="PF00884"/>
    </source>
</evidence>
<dbReference type="SUPFAM" id="SSF53649">
    <property type="entry name" value="Alkaline phosphatase-like"/>
    <property type="match status" value="1"/>
</dbReference>
<evidence type="ECO:0000313" key="10">
    <source>
        <dbReference type="Proteomes" id="UP000008461"/>
    </source>
</evidence>
<reference evidence="9 10" key="1">
    <citation type="journal article" date="2011" name="Stand. Genomic Sci.">
        <title>Complete genome sequence of Haliscomenobacter hydrossis type strain (O).</title>
        <authorList>
            <consortium name="US DOE Joint Genome Institute (JGI-PGF)"/>
            <person name="Daligault H."/>
            <person name="Lapidus A."/>
            <person name="Zeytun A."/>
            <person name="Nolan M."/>
            <person name="Lucas S."/>
            <person name="Del Rio T.G."/>
            <person name="Tice H."/>
            <person name="Cheng J.F."/>
            <person name="Tapia R."/>
            <person name="Han C."/>
            <person name="Goodwin L."/>
            <person name="Pitluck S."/>
            <person name="Liolios K."/>
            <person name="Pagani I."/>
            <person name="Ivanova N."/>
            <person name="Huntemann M."/>
            <person name="Mavromatis K."/>
            <person name="Mikhailova N."/>
            <person name="Pati A."/>
            <person name="Chen A."/>
            <person name="Palaniappan K."/>
            <person name="Land M."/>
            <person name="Hauser L."/>
            <person name="Brambilla E.M."/>
            <person name="Rohde M."/>
            <person name="Verbarg S."/>
            <person name="Goker M."/>
            <person name="Bristow J."/>
            <person name="Eisen J.A."/>
            <person name="Markowitz V."/>
            <person name="Hugenholtz P."/>
            <person name="Kyrpides N.C."/>
            <person name="Klenk H.P."/>
            <person name="Woyke T."/>
        </authorList>
    </citation>
    <scope>NUCLEOTIDE SEQUENCE [LARGE SCALE GENOMIC DNA]</scope>
    <source>
        <strain evidence="10">ATCC 27775 / DSM 1100 / LMG 10767 / O</strain>
    </source>
</reference>
<feature type="chain" id="PRO_5003312382" evidence="7">
    <location>
        <begin position="20"/>
        <end position="475"/>
    </location>
</feature>
<dbReference type="GO" id="GO:0046872">
    <property type="term" value="F:metal ion binding"/>
    <property type="evidence" value="ECO:0007669"/>
    <property type="project" value="UniProtKB-KW"/>
</dbReference>
<dbReference type="Pfam" id="PF00884">
    <property type="entry name" value="Sulfatase"/>
    <property type="match status" value="1"/>
</dbReference>
<evidence type="ECO:0000256" key="3">
    <source>
        <dbReference type="ARBA" id="ARBA00022723"/>
    </source>
</evidence>
<name>F4L117_HALH1</name>
<dbReference type="AlphaFoldDB" id="F4L117"/>
<comment type="cofactor">
    <cofactor evidence="1">
        <name>Ca(2+)</name>
        <dbReference type="ChEBI" id="CHEBI:29108"/>
    </cofactor>
</comment>
<dbReference type="GO" id="GO:0004065">
    <property type="term" value="F:arylsulfatase activity"/>
    <property type="evidence" value="ECO:0007669"/>
    <property type="project" value="TreeGrafter"/>
</dbReference>
<evidence type="ECO:0000256" key="7">
    <source>
        <dbReference type="SAM" id="SignalP"/>
    </source>
</evidence>
<keyword evidence="5" id="KW-0378">Hydrolase</keyword>
<dbReference type="PANTHER" id="PTHR42693:SF42">
    <property type="entry name" value="ARYLSULFATASE G"/>
    <property type="match status" value="1"/>
</dbReference>
<dbReference type="CDD" id="cd16155">
    <property type="entry name" value="sulfatase_like"/>
    <property type="match status" value="1"/>
</dbReference>